<dbReference type="PANTHER" id="PTHR33446">
    <property type="entry name" value="PROTEIN TONB-RELATED"/>
    <property type="match status" value="1"/>
</dbReference>
<evidence type="ECO:0000256" key="4">
    <source>
        <dbReference type="ARBA" id="ARBA00022448"/>
    </source>
</evidence>
<keyword evidence="9" id="KW-0653">Protein transport</keyword>
<keyword evidence="11 13" id="KW-0472">Membrane</keyword>
<dbReference type="EMBL" id="VWOJ01000005">
    <property type="protein sequence ID" value="KAA5800991.1"/>
    <property type="molecule type" value="Genomic_DNA"/>
</dbReference>
<dbReference type="PROSITE" id="PS52015">
    <property type="entry name" value="TONB_CTD"/>
    <property type="match status" value="1"/>
</dbReference>
<evidence type="ECO:0000256" key="10">
    <source>
        <dbReference type="ARBA" id="ARBA00022989"/>
    </source>
</evidence>
<evidence type="ECO:0000313" key="16">
    <source>
        <dbReference type="Proteomes" id="UP000325122"/>
    </source>
</evidence>
<evidence type="ECO:0000256" key="12">
    <source>
        <dbReference type="SAM" id="MobiDB-lite"/>
    </source>
</evidence>
<comment type="similarity">
    <text evidence="2">Belongs to the TonB family.</text>
</comment>
<dbReference type="InterPro" id="IPR037682">
    <property type="entry name" value="TonB_C"/>
</dbReference>
<evidence type="ECO:0000256" key="7">
    <source>
        <dbReference type="ARBA" id="ARBA00022692"/>
    </source>
</evidence>
<keyword evidence="16" id="KW-1185">Reference proteome</keyword>
<feature type="region of interest" description="Disordered" evidence="12">
    <location>
        <begin position="63"/>
        <end position="87"/>
    </location>
</feature>
<keyword evidence="5" id="KW-1003">Cell membrane</keyword>
<dbReference type="GO" id="GO:0055085">
    <property type="term" value="P:transmembrane transport"/>
    <property type="evidence" value="ECO:0007669"/>
    <property type="project" value="InterPro"/>
</dbReference>
<dbReference type="InterPro" id="IPR006260">
    <property type="entry name" value="TonB/TolA_C"/>
</dbReference>
<organism evidence="15 16">
    <name type="scientific">Alkalicaulis satelles</name>
    <dbReference type="NCBI Taxonomy" id="2609175"/>
    <lineage>
        <taxon>Bacteria</taxon>
        <taxon>Pseudomonadati</taxon>
        <taxon>Pseudomonadota</taxon>
        <taxon>Alphaproteobacteria</taxon>
        <taxon>Maricaulales</taxon>
        <taxon>Maricaulaceae</taxon>
        <taxon>Alkalicaulis</taxon>
    </lineage>
</organism>
<dbReference type="NCBIfam" id="TIGR01352">
    <property type="entry name" value="tonB_Cterm"/>
    <property type="match status" value="1"/>
</dbReference>
<dbReference type="GO" id="GO:0015031">
    <property type="term" value="P:protein transport"/>
    <property type="evidence" value="ECO:0007669"/>
    <property type="project" value="UniProtKB-KW"/>
</dbReference>
<dbReference type="AlphaFoldDB" id="A0A5M6ZFH8"/>
<dbReference type="Pfam" id="PF03544">
    <property type="entry name" value="TonB_C"/>
    <property type="match status" value="1"/>
</dbReference>
<dbReference type="GO" id="GO:0098797">
    <property type="term" value="C:plasma membrane protein complex"/>
    <property type="evidence" value="ECO:0007669"/>
    <property type="project" value="TreeGrafter"/>
</dbReference>
<name>A0A5M6ZFH8_9PROT</name>
<dbReference type="RefSeq" id="WP_150024010.1">
    <property type="nucleotide sequence ID" value="NZ_VWOJ01000005.1"/>
</dbReference>
<comment type="subcellular location">
    <subcellularLocation>
        <location evidence="1">Cell inner membrane</location>
        <topology evidence="1">Single-pass membrane protein</topology>
        <orientation evidence="1">Periplasmic side</orientation>
    </subcellularLocation>
</comment>
<evidence type="ECO:0000256" key="5">
    <source>
        <dbReference type="ARBA" id="ARBA00022475"/>
    </source>
</evidence>
<keyword evidence="8" id="KW-0677">Repeat</keyword>
<protein>
    <recommendedName>
        <fullName evidence="3">Protein TonB</fullName>
    </recommendedName>
</protein>
<reference evidence="15 16" key="1">
    <citation type="submission" date="2019-09" db="EMBL/GenBank/DDBJ databases">
        <authorList>
            <person name="Kevbrin V."/>
            <person name="Grouzdev D.S."/>
        </authorList>
    </citation>
    <scope>NUCLEOTIDE SEQUENCE [LARGE SCALE GENOMIC DNA]</scope>
    <source>
        <strain evidence="15 16">G-192</strain>
    </source>
</reference>
<evidence type="ECO:0000313" key="15">
    <source>
        <dbReference type="EMBL" id="KAA5800991.1"/>
    </source>
</evidence>
<dbReference type="Gene3D" id="3.30.1150.10">
    <property type="match status" value="1"/>
</dbReference>
<feature type="transmembrane region" description="Helical" evidence="13">
    <location>
        <begin position="7"/>
        <end position="30"/>
    </location>
</feature>
<proteinExistence type="inferred from homology"/>
<evidence type="ECO:0000256" key="2">
    <source>
        <dbReference type="ARBA" id="ARBA00006555"/>
    </source>
</evidence>
<dbReference type="PANTHER" id="PTHR33446:SF8">
    <property type="entry name" value="PROTEIN TONB"/>
    <property type="match status" value="1"/>
</dbReference>
<keyword evidence="6" id="KW-0997">Cell inner membrane</keyword>
<comment type="caution">
    <text evidence="15">The sequence shown here is derived from an EMBL/GenBank/DDBJ whole genome shotgun (WGS) entry which is preliminary data.</text>
</comment>
<feature type="domain" description="TonB C-terminal" evidence="14">
    <location>
        <begin position="114"/>
        <end position="205"/>
    </location>
</feature>
<evidence type="ECO:0000256" key="8">
    <source>
        <dbReference type="ARBA" id="ARBA00022737"/>
    </source>
</evidence>
<keyword evidence="7 13" id="KW-0812">Transmembrane</keyword>
<dbReference type="InterPro" id="IPR051045">
    <property type="entry name" value="TonB-dependent_transducer"/>
</dbReference>
<evidence type="ECO:0000256" key="11">
    <source>
        <dbReference type="ARBA" id="ARBA00023136"/>
    </source>
</evidence>
<gene>
    <name evidence="15" type="ORF">F1654_13100</name>
</gene>
<keyword evidence="4" id="KW-0813">Transport</keyword>
<evidence type="ECO:0000256" key="3">
    <source>
        <dbReference type="ARBA" id="ARBA00022362"/>
    </source>
</evidence>
<keyword evidence="10 13" id="KW-1133">Transmembrane helix</keyword>
<dbReference type="Proteomes" id="UP000325122">
    <property type="component" value="Unassembled WGS sequence"/>
</dbReference>
<sequence length="205" mass="22841">MASIIRLIIGVPVAAVITFLLFTLMQILIFEDETPLEQEREEIRITISDVAEDVTVRQRDLTLDDVQAAEPPPPPPTIPRQAADAPSEDMRTTMGALPDFDAPSLTGDQVNFDVSDRDAQPLVRIEPQYPPRAAERGVEGHCTVQFDVTPDGQPTNISILNCSSSLFQSATIRAVERWRYEPRVEGGTAVWRRGVQTRLDYRLEG</sequence>
<evidence type="ECO:0000256" key="13">
    <source>
        <dbReference type="SAM" id="Phobius"/>
    </source>
</evidence>
<evidence type="ECO:0000259" key="14">
    <source>
        <dbReference type="PROSITE" id="PS52015"/>
    </source>
</evidence>
<evidence type="ECO:0000256" key="1">
    <source>
        <dbReference type="ARBA" id="ARBA00004383"/>
    </source>
</evidence>
<evidence type="ECO:0000256" key="9">
    <source>
        <dbReference type="ARBA" id="ARBA00022927"/>
    </source>
</evidence>
<evidence type="ECO:0000256" key="6">
    <source>
        <dbReference type="ARBA" id="ARBA00022519"/>
    </source>
</evidence>
<dbReference type="SUPFAM" id="SSF74653">
    <property type="entry name" value="TolA/TonB C-terminal domain"/>
    <property type="match status" value="1"/>
</dbReference>
<accession>A0A5M6ZFH8</accession>
<dbReference type="GO" id="GO:0031992">
    <property type="term" value="F:energy transducer activity"/>
    <property type="evidence" value="ECO:0007669"/>
    <property type="project" value="TreeGrafter"/>
</dbReference>